<dbReference type="AlphaFoldDB" id="A0A3G8XM21"/>
<accession>A0A3G8XM21</accession>
<gene>
    <name evidence="1" type="ORF">EIB73_12185</name>
</gene>
<dbReference type="KEGG" id="ccas:EIB73_12185"/>
<name>A0A3G8XM21_9FLAO</name>
<dbReference type="EMBL" id="CP034159">
    <property type="protein sequence ID" value="AZI33898.1"/>
    <property type="molecule type" value="Genomic_DNA"/>
</dbReference>
<protein>
    <submittedName>
        <fullName evidence="1">Uncharacterized protein</fullName>
    </submittedName>
</protein>
<dbReference type="RefSeq" id="WP_125025535.1">
    <property type="nucleotide sequence ID" value="NZ_CP034159.1"/>
</dbReference>
<organism evidence="1 2">
    <name type="scientific">Kaistella carnis</name>
    <dbReference type="NCBI Taxonomy" id="1241979"/>
    <lineage>
        <taxon>Bacteria</taxon>
        <taxon>Pseudomonadati</taxon>
        <taxon>Bacteroidota</taxon>
        <taxon>Flavobacteriia</taxon>
        <taxon>Flavobacteriales</taxon>
        <taxon>Weeksellaceae</taxon>
        <taxon>Chryseobacterium group</taxon>
        <taxon>Kaistella</taxon>
    </lineage>
</organism>
<keyword evidence="2" id="KW-1185">Reference proteome</keyword>
<evidence type="ECO:0000313" key="1">
    <source>
        <dbReference type="EMBL" id="AZI33898.1"/>
    </source>
</evidence>
<evidence type="ECO:0000313" key="2">
    <source>
        <dbReference type="Proteomes" id="UP000270185"/>
    </source>
</evidence>
<sequence length="89" mass="10389">MNIDYENVQLLVEIVIEEEAREIDDADFSPKQEDMMDSKIENILVIAEGLTYENTFYMTDVEAEFKSPNSERQKVAYETISQMTHVKFS</sequence>
<dbReference type="Proteomes" id="UP000270185">
    <property type="component" value="Chromosome"/>
</dbReference>
<proteinExistence type="predicted"/>
<reference evidence="2" key="1">
    <citation type="submission" date="2018-11" db="EMBL/GenBank/DDBJ databases">
        <title>Proposal to divide the Flavobacteriaceae and reorganize its genera based on Amino Acid Identity values calculated from whole genome sequences.</title>
        <authorList>
            <person name="Nicholson A.C."/>
            <person name="Gulvik C.A."/>
            <person name="Whitney A.M."/>
            <person name="Humrighouse B.W."/>
            <person name="Bell M."/>
            <person name="Holmes B."/>
            <person name="Steigerwalt A.G."/>
            <person name="Villarma A."/>
            <person name="Sheth M."/>
            <person name="Batra D."/>
            <person name="Pryor J."/>
            <person name="Bernardet J.-F."/>
            <person name="Hugo C."/>
            <person name="Kampfer P."/>
            <person name="Newman J.D."/>
            <person name="McQuiston J.R."/>
        </authorList>
    </citation>
    <scope>NUCLEOTIDE SEQUENCE [LARGE SCALE GENOMIC DNA]</scope>
    <source>
        <strain evidence="2">G0081</strain>
    </source>
</reference>